<reference evidence="2" key="1">
    <citation type="submission" date="2014-05" db="EMBL/GenBank/DDBJ databases">
        <title>The transcriptome of the halophilic microalga Tetraselmis sp. GSL018 isolated from the Great Salt Lake, Utah.</title>
        <authorList>
            <person name="Jinkerson R.E."/>
            <person name="D'Adamo S."/>
            <person name="Posewitz M.C."/>
        </authorList>
    </citation>
    <scope>NUCLEOTIDE SEQUENCE</scope>
    <source>
        <strain evidence="2">GSL018</strain>
    </source>
</reference>
<accession>A0A061RV97</accession>
<name>A0A061RV97_9CHLO</name>
<dbReference type="CDD" id="cd04301">
    <property type="entry name" value="NAT_SF"/>
    <property type="match status" value="1"/>
</dbReference>
<dbReference type="EMBL" id="GBEZ01009708">
    <property type="protein sequence ID" value="JAC75903.1"/>
    <property type="molecule type" value="Transcribed_RNA"/>
</dbReference>
<dbReference type="PROSITE" id="PS51186">
    <property type="entry name" value="GNAT"/>
    <property type="match status" value="1"/>
</dbReference>
<dbReference type="Pfam" id="PF00583">
    <property type="entry name" value="Acetyltransf_1"/>
    <property type="match status" value="1"/>
</dbReference>
<dbReference type="InterPro" id="IPR000182">
    <property type="entry name" value="GNAT_dom"/>
</dbReference>
<dbReference type="SUPFAM" id="SSF55729">
    <property type="entry name" value="Acyl-CoA N-acyltransferases (Nat)"/>
    <property type="match status" value="1"/>
</dbReference>
<sequence length="273" mass="29768">MGIPLVFSVKPAYRCRRLRDNRLAGWSDTARPKFNATCFPRAPKALPDGVELSVARSTPEFRAAGYLRASCFYEYPPDRSEFAARTHRRMRGDMEWEAIENKVAGRETGYENNSVTCLLATLPAGTDATAAALQRELDPTCLLPQDAGGDASPRFVVGSLDINQGVKLPAEELVGRSPGRQDGDPRTARAYLSNVCTASAVRRMGIAAALIEMACAHARAEGVSDLYVHVAALNGPAHRLYAEVAGFELEAEETESTARRLGRARRLLLHKPL</sequence>
<organism evidence="2">
    <name type="scientific">Tetraselmis sp. GSL018</name>
    <dbReference type="NCBI Taxonomy" id="582737"/>
    <lineage>
        <taxon>Eukaryota</taxon>
        <taxon>Viridiplantae</taxon>
        <taxon>Chlorophyta</taxon>
        <taxon>core chlorophytes</taxon>
        <taxon>Chlorodendrophyceae</taxon>
        <taxon>Chlorodendrales</taxon>
        <taxon>Chlorodendraceae</taxon>
        <taxon>Tetraselmis</taxon>
    </lineage>
</organism>
<dbReference type="PANTHER" id="PTHR47876:SF2">
    <property type="entry name" value="GCN5-RELATED N-ACETYLTRANSFERASE 7, CHLOROPLASTIC"/>
    <property type="match status" value="1"/>
</dbReference>
<dbReference type="AlphaFoldDB" id="A0A061RV97"/>
<dbReference type="Gene3D" id="3.40.630.30">
    <property type="match status" value="1"/>
</dbReference>
<dbReference type="GO" id="GO:0016747">
    <property type="term" value="F:acyltransferase activity, transferring groups other than amino-acyl groups"/>
    <property type="evidence" value="ECO:0007669"/>
    <property type="project" value="InterPro"/>
</dbReference>
<dbReference type="PANTHER" id="PTHR47876">
    <property type="entry name" value="OS08G0260000 PROTEIN"/>
    <property type="match status" value="1"/>
</dbReference>
<feature type="domain" description="N-acetyltransferase" evidence="1">
    <location>
        <begin position="128"/>
        <end position="273"/>
    </location>
</feature>
<protein>
    <submittedName>
        <fullName evidence="2">Gcn5-related n-acetyltransferase-like</fullName>
    </submittedName>
</protein>
<proteinExistence type="predicted"/>
<evidence type="ECO:0000259" key="1">
    <source>
        <dbReference type="PROSITE" id="PS51186"/>
    </source>
</evidence>
<dbReference type="InterPro" id="IPR016181">
    <property type="entry name" value="Acyl_CoA_acyltransferase"/>
</dbReference>
<keyword evidence="2" id="KW-0808">Transferase</keyword>
<gene>
    <name evidence="2" type="ORF">TSPGSL018_21778</name>
</gene>
<evidence type="ECO:0000313" key="2">
    <source>
        <dbReference type="EMBL" id="JAC75903.1"/>
    </source>
</evidence>